<dbReference type="GO" id="GO:0006629">
    <property type="term" value="P:lipid metabolic process"/>
    <property type="evidence" value="ECO:0007669"/>
    <property type="project" value="InterPro"/>
</dbReference>
<dbReference type="InterPro" id="IPR006598">
    <property type="entry name" value="CAP10"/>
</dbReference>
<feature type="domain" description="Glycosyl transferase CAP10" evidence="1">
    <location>
        <begin position="283"/>
        <end position="556"/>
    </location>
</feature>
<sequence length="870" mass="96456">MAQPWAFTARLRGMPRPLAAVDRGGCAGHSVLEGDILTDCAVTCVPFLEGQPRAHGTASLAWAACWGCATMAGNEVCFQPNWLGLELSYEQCCAGDILTGPDCFRPLGGFYTRSFCCYEPEAAEVCDWHEVLQAVATSEQVDHQTFTRVAAFPMMLREFCCIVPGDGSHPCWHAFGEDENAVLPAPYVQCCFPVLRRLLGSDPIWAEELQEEFASLGSRRWTSQQLLSFQASAEQKPCLLSIRGSEVWHHGLDACCPQDLPGNDCSYIHAVAQALHIVGTLKPLPDLDLLLSPSNQDRYTAPVPVFTRHRPRRRSGLLLLPVEWQLSPGQSRKHATAAQRHGARSEWKWRRKGLFWRGTNSNCFMSCDLGQVASGGQSWDDCLRSYDCARPWSLANFLHTVRGRLVFMSQFLENLDAKWVGTANPMEEELWSFFEESGLTSARVSEREAQAEWSYAINVDGTGSGDRIYWQLLTGSVVLVQDSPWASWPRSLGNFSRLIQPDLSDLVRQLQWLQDHDSEAEELALRGERWAREFLSFDFVLLFLHEAMRRYAGHFDPSSLLAVAPSAAEKSATVVSIWPWATHLTAGSRAPGPRKPQRARSLPGTAHEGFVKTAEKLLQEIEERLREEMESHPGYHLVFCGHSMGGAVSAMCAAILRDKASLQTHAWARECRAMTIGTPASMSRNLGERLAAESAVYTVVNGQDWSPRASLSIGKELLDDLCELSVARTVVRLATGAAFRLKDEEPAEVEQLPPGRILQIVPGKDDTHLLKAQVTDYRHSFPAWPDVASHIPLAYVEGLASGLARAARCDLAMPHRAARAFPALQRLAAEADAAPPSFEAKARLPAYPDQAREVLREHLEDLCSEQVLPL</sequence>
<dbReference type="SUPFAM" id="SSF53474">
    <property type="entry name" value="alpha/beta-Hydrolases"/>
    <property type="match status" value="1"/>
</dbReference>
<protein>
    <recommendedName>
        <fullName evidence="1">Glycosyl transferase CAP10 domain-containing protein</fullName>
    </recommendedName>
</protein>
<dbReference type="Pfam" id="PF05686">
    <property type="entry name" value="Glyco_transf_90"/>
    <property type="match status" value="1"/>
</dbReference>
<organism evidence="2 3">
    <name type="scientific">Effrenium voratum</name>
    <dbReference type="NCBI Taxonomy" id="2562239"/>
    <lineage>
        <taxon>Eukaryota</taxon>
        <taxon>Sar</taxon>
        <taxon>Alveolata</taxon>
        <taxon>Dinophyceae</taxon>
        <taxon>Suessiales</taxon>
        <taxon>Symbiodiniaceae</taxon>
        <taxon>Effrenium</taxon>
    </lineage>
</organism>
<reference evidence="2" key="1">
    <citation type="submission" date="2023-08" db="EMBL/GenBank/DDBJ databases">
        <authorList>
            <person name="Chen Y."/>
            <person name="Shah S."/>
            <person name="Dougan E. K."/>
            <person name="Thang M."/>
            <person name="Chan C."/>
        </authorList>
    </citation>
    <scope>NUCLEOTIDE SEQUENCE</scope>
</reference>
<evidence type="ECO:0000259" key="1">
    <source>
        <dbReference type="SMART" id="SM00672"/>
    </source>
</evidence>
<dbReference type="Gene3D" id="3.40.50.1820">
    <property type="entry name" value="alpha/beta hydrolase"/>
    <property type="match status" value="1"/>
</dbReference>
<dbReference type="CDD" id="cd00519">
    <property type="entry name" value="Lipase_3"/>
    <property type="match status" value="1"/>
</dbReference>
<evidence type="ECO:0000313" key="2">
    <source>
        <dbReference type="EMBL" id="CAJ1393389.1"/>
    </source>
</evidence>
<comment type="caution">
    <text evidence="2">The sequence shown here is derived from an EMBL/GenBank/DDBJ whole genome shotgun (WGS) entry which is preliminary data.</text>
</comment>
<gene>
    <name evidence="2" type="ORF">EVOR1521_LOCUS18266</name>
</gene>
<keyword evidence="3" id="KW-1185">Reference proteome</keyword>
<dbReference type="InterPro" id="IPR002921">
    <property type="entry name" value="Fungal_lipase-type"/>
</dbReference>
<accession>A0AA36ITT0</accession>
<dbReference type="InterPro" id="IPR029058">
    <property type="entry name" value="AB_hydrolase_fold"/>
</dbReference>
<dbReference type="Pfam" id="PF01764">
    <property type="entry name" value="Lipase_3"/>
    <property type="match status" value="1"/>
</dbReference>
<dbReference type="Proteomes" id="UP001178507">
    <property type="component" value="Unassembled WGS sequence"/>
</dbReference>
<dbReference type="EMBL" id="CAUJNA010002557">
    <property type="protein sequence ID" value="CAJ1393389.1"/>
    <property type="molecule type" value="Genomic_DNA"/>
</dbReference>
<dbReference type="AlphaFoldDB" id="A0AA36ITT0"/>
<evidence type="ECO:0000313" key="3">
    <source>
        <dbReference type="Proteomes" id="UP001178507"/>
    </source>
</evidence>
<proteinExistence type="predicted"/>
<name>A0AA36ITT0_9DINO</name>
<dbReference type="SMART" id="SM00672">
    <property type="entry name" value="CAP10"/>
    <property type="match status" value="1"/>
</dbReference>
<dbReference type="PANTHER" id="PTHR46023:SF6">
    <property type="entry name" value="LIPASE CLASS 3 FAMILY PROTEIN"/>
    <property type="match status" value="1"/>
</dbReference>
<dbReference type="PANTHER" id="PTHR46023">
    <property type="entry name" value="LIPASE CLASS 3 PROTEIN-LIKE"/>
    <property type="match status" value="1"/>
</dbReference>